<reference evidence="9 10" key="1">
    <citation type="journal article" date="2024" name="BMC Genomics">
        <title>Genome assembly of redclaw crayfish (Cherax quadricarinatus) provides insights into its immune adaptation and hypoxia tolerance.</title>
        <authorList>
            <person name="Liu Z."/>
            <person name="Zheng J."/>
            <person name="Li H."/>
            <person name="Fang K."/>
            <person name="Wang S."/>
            <person name="He J."/>
            <person name="Zhou D."/>
            <person name="Weng S."/>
            <person name="Chi M."/>
            <person name="Gu Z."/>
            <person name="He J."/>
            <person name="Li F."/>
            <person name="Wang M."/>
        </authorList>
    </citation>
    <scope>NUCLEOTIDE SEQUENCE [LARGE SCALE GENOMIC DNA]</scope>
    <source>
        <strain evidence="9">ZL_2023a</strain>
    </source>
</reference>
<evidence type="ECO:0000256" key="6">
    <source>
        <dbReference type="ARBA" id="ARBA00023136"/>
    </source>
</evidence>
<evidence type="ECO:0000256" key="5">
    <source>
        <dbReference type="ARBA" id="ARBA00022989"/>
    </source>
</evidence>
<dbReference type="AlphaFoldDB" id="A0AAW0YS19"/>
<comment type="subcellular location">
    <subcellularLocation>
        <location evidence="1">Membrane</location>
        <topology evidence="1">Multi-pass membrane protein</topology>
    </subcellularLocation>
</comment>
<dbReference type="EMBL" id="JARKIK010000001">
    <property type="protein sequence ID" value="KAK8754471.1"/>
    <property type="molecule type" value="Genomic_DNA"/>
</dbReference>
<comment type="similarity">
    <text evidence="2">Belongs to the chloride channel MCLC family.</text>
</comment>
<gene>
    <name evidence="9" type="ORF">OTU49_016398</name>
</gene>
<dbReference type="Proteomes" id="UP001445076">
    <property type="component" value="Unassembled WGS sequence"/>
</dbReference>
<evidence type="ECO:0000256" key="2">
    <source>
        <dbReference type="ARBA" id="ARBA00005944"/>
    </source>
</evidence>
<proteinExistence type="inferred from homology"/>
<evidence type="ECO:0000256" key="1">
    <source>
        <dbReference type="ARBA" id="ARBA00004141"/>
    </source>
</evidence>
<dbReference type="Pfam" id="PF05934">
    <property type="entry name" value="MCLC"/>
    <property type="match status" value="1"/>
</dbReference>
<evidence type="ECO:0000313" key="9">
    <source>
        <dbReference type="EMBL" id="KAK8754471.1"/>
    </source>
</evidence>
<accession>A0AAW0YS19</accession>
<feature type="transmembrane region" description="Helical" evidence="7">
    <location>
        <begin position="385"/>
        <end position="406"/>
    </location>
</feature>
<feature type="transmembrane region" description="Helical" evidence="7">
    <location>
        <begin position="230"/>
        <end position="250"/>
    </location>
</feature>
<dbReference type="GO" id="GO:0005254">
    <property type="term" value="F:chloride channel activity"/>
    <property type="evidence" value="ECO:0007669"/>
    <property type="project" value="TreeGrafter"/>
</dbReference>
<keyword evidence="5 7" id="KW-1133">Transmembrane helix</keyword>
<sequence>INMRQQLQCLGLLALIYLVICHDTANMNEDDLSYSLDQLYKEPEDTVDPHDMLAFPGQKRVPTAHESGPWTHEDKKAEVVTGNEESHTSNELSTCQERVSKLEHGIEVEQQKLSALRKKLNNEGSIDMEAFYSRSIRHLWNVLLLEEAGYILKDENSAVIRHLIVRVTKDDIDMLKQYLEHQKYIHQVDDFLQRAFTLDNPPVDEKFNFINSFMALTVSLLEIGKNLETWLYLLCIGFLILAFWAIYLFVQDIQQELRWGRVLTMMMIVVFFICCVWHWRHLHMVAESRRHAQMMKRGFNNMPEECKPGGHGDTRSLLDWLKINLFGSPDVCERYFEELMVDPTQEITPAMAIAETLAKFFLQPLQHLGSESAKLITNFYNNVPLVYHVPATILFVALLVIILFYIRGYGMDFPLWMGGIRPVYRNEVTDTSEVDRITRQAIAQLNRDRERFMEESRSILTDITKAVVSTQNQEVLPSTSNVI</sequence>
<evidence type="ECO:0000256" key="3">
    <source>
        <dbReference type="ARBA" id="ARBA00015571"/>
    </source>
</evidence>
<keyword evidence="10" id="KW-1185">Reference proteome</keyword>
<evidence type="ECO:0000256" key="4">
    <source>
        <dbReference type="ARBA" id="ARBA00022692"/>
    </source>
</evidence>
<dbReference type="GO" id="GO:0016020">
    <property type="term" value="C:membrane"/>
    <property type="evidence" value="ECO:0007669"/>
    <property type="project" value="UniProtKB-SubCell"/>
</dbReference>
<name>A0AAW0YS19_CHEQU</name>
<feature type="non-terminal residue" evidence="9">
    <location>
        <position position="1"/>
    </location>
</feature>
<keyword evidence="8" id="KW-0732">Signal</keyword>
<feature type="transmembrane region" description="Helical" evidence="7">
    <location>
        <begin position="262"/>
        <end position="279"/>
    </location>
</feature>
<dbReference type="GO" id="GO:0005783">
    <property type="term" value="C:endoplasmic reticulum"/>
    <property type="evidence" value="ECO:0007669"/>
    <property type="project" value="TreeGrafter"/>
</dbReference>
<organism evidence="9 10">
    <name type="scientific">Cherax quadricarinatus</name>
    <name type="common">Australian red claw crayfish</name>
    <dbReference type="NCBI Taxonomy" id="27406"/>
    <lineage>
        <taxon>Eukaryota</taxon>
        <taxon>Metazoa</taxon>
        <taxon>Ecdysozoa</taxon>
        <taxon>Arthropoda</taxon>
        <taxon>Crustacea</taxon>
        <taxon>Multicrustacea</taxon>
        <taxon>Malacostraca</taxon>
        <taxon>Eumalacostraca</taxon>
        <taxon>Eucarida</taxon>
        <taxon>Decapoda</taxon>
        <taxon>Pleocyemata</taxon>
        <taxon>Astacidea</taxon>
        <taxon>Parastacoidea</taxon>
        <taxon>Parastacidae</taxon>
        <taxon>Cherax</taxon>
    </lineage>
</organism>
<dbReference type="InterPro" id="IPR009231">
    <property type="entry name" value="Chloride_chnl_CLIC-like"/>
</dbReference>
<feature type="chain" id="PRO_5043990649" description="Chloride channel CLIC-like protein 1" evidence="8">
    <location>
        <begin position="22"/>
        <end position="483"/>
    </location>
</feature>
<feature type="signal peptide" evidence="8">
    <location>
        <begin position="1"/>
        <end position="21"/>
    </location>
</feature>
<keyword evidence="4 7" id="KW-0812">Transmembrane</keyword>
<dbReference type="PANTHER" id="PTHR34093:SF1">
    <property type="entry name" value="CHLORIDE CHANNEL CLIC-LIKE PROTEIN 1"/>
    <property type="match status" value="1"/>
</dbReference>
<keyword evidence="6 7" id="KW-0472">Membrane</keyword>
<protein>
    <recommendedName>
        <fullName evidence="3">Chloride channel CLIC-like protein 1</fullName>
    </recommendedName>
</protein>
<evidence type="ECO:0000313" key="10">
    <source>
        <dbReference type="Proteomes" id="UP001445076"/>
    </source>
</evidence>
<comment type="caution">
    <text evidence="9">The sequence shown here is derived from an EMBL/GenBank/DDBJ whole genome shotgun (WGS) entry which is preliminary data.</text>
</comment>
<evidence type="ECO:0000256" key="7">
    <source>
        <dbReference type="SAM" id="Phobius"/>
    </source>
</evidence>
<evidence type="ECO:0000256" key="8">
    <source>
        <dbReference type="SAM" id="SignalP"/>
    </source>
</evidence>
<dbReference type="PANTHER" id="PTHR34093">
    <property type="entry name" value="CHLORIDE CHANNEL CLIC-LIKE PROTEIN 1"/>
    <property type="match status" value="1"/>
</dbReference>